<feature type="active site" evidence="9">
    <location>
        <position position="43"/>
    </location>
</feature>
<dbReference type="PANTHER" id="PTHR12383">
    <property type="entry name" value="PROTEASE FAMILY S26 MITOCHONDRIAL INNER MEMBRANE PROTEASE-RELATED"/>
    <property type="match status" value="1"/>
</dbReference>
<dbReference type="GO" id="GO:0006627">
    <property type="term" value="P:protein processing involved in protein targeting to mitochondrion"/>
    <property type="evidence" value="ECO:0007669"/>
    <property type="project" value="TreeGrafter"/>
</dbReference>
<dbReference type="Pfam" id="PF10502">
    <property type="entry name" value="Peptidase_S26"/>
    <property type="match status" value="2"/>
</dbReference>
<dbReference type="PROSITE" id="PS00761">
    <property type="entry name" value="SPASE_I_3"/>
    <property type="match status" value="1"/>
</dbReference>
<dbReference type="InterPro" id="IPR019533">
    <property type="entry name" value="Peptidase_S26"/>
</dbReference>
<dbReference type="InterPro" id="IPR019758">
    <property type="entry name" value="Pept_S26A_signal_pept_1_CS"/>
</dbReference>
<keyword evidence="3" id="KW-0378">Hydrolase</keyword>
<dbReference type="SUPFAM" id="SSF51306">
    <property type="entry name" value="LexA/Signal peptidase"/>
    <property type="match status" value="1"/>
</dbReference>
<evidence type="ECO:0000256" key="2">
    <source>
        <dbReference type="ARBA" id="ARBA00022792"/>
    </source>
</evidence>
<dbReference type="Proteomes" id="UP000594263">
    <property type="component" value="Unplaced"/>
</dbReference>
<dbReference type="OMA" id="LCKGPSM"/>
<evidence type="ECO:0000256" key="1">
    <source>
        <dbReference type="ARBA" id="ARBA00004273"/>
    </source>
</evidence>
<accession>A0A7N0TJ68</accession>
<dbReference type="GO" id="GO:0004252">
    <property type="term" value="F:serine-type endopeptidase activity"/>
    <property type="evidence" value="ECO:0007669"/>
    <property type="project" value="InterPro"/>
</dbReference>
<evidence type="ECO:0000256" key="7">
    <source>
        <dbReference type="ARBA" id="ARBA00054895"/>
    </source>
</evidence>
<dbReference type="NCBIfam" id="TIGR02227">
    <property type="entry name" value="sigpep_I_bact"/>
    <property type="match status" value="1"/>
</dbReference>
<keyword evidence="12" id="KW-1185">Reference proteome</keyword>
<dbReference type="PRINTS" id="PR00727">
    <property type="entry name" value="LEADERPTASE"/>
</dbReference>
<dbReference type="InterPro" id="IPR052064">
    <property type="entry name" value="Mito_IMP1_subunit"/>
</dbReference>
<dbReference type="FunFam" id="2.10.109.10:FF:000014">
    <property type="entry name" value="Inner membrane protease subunit 1"/>
    <property type="match status" value="1"/>
</dbReference>
<proteinExistence type="inferred from homology"/>
<evidence type="ECO:0000259" key="10">
    <source>
        <dbReference type="Pfam" id="PF10502"/>
    </source>
</evidence>
<sequence length="162" mass="18302">MKPQWRSVAKEVLDHTAIIAKFLCLLHITDAHLITTTQVYGPSMLPTLNLTGDVLLTERISARIGKVGVGDVVLVRSPENPKRIVTKRVLGMEGDRVTFVVDPRRSDRARTIVVPKDHVWIQGDNMYSSRDSRQLGPVPYGLIQGKVFCRVWPLRDFGFLDR</sequence>
<comment type="subcellular location">
    <subcellularLocation>
        <location evidence="1">Mitochondrion inner membrane</location>
    </subcellularLocation>
</comment>
<dbReference type="InterPro" id="IPR000223">
    <property type="entry name" value="Pept_S26A_signal_pept_1"/>
</dbReference>
<keyword evidence="2" id="KW-0999">Mitochondrion inner membrane</keyword>
<name>A0A7N0TJ68_KALFE</name>
<evidence type="ECO:0000256" key="4">
    <source>
        <dbReference type="ARBA" id="ARBA00023128"/>
    </source>
</evidence>
<keyword evidence="5" id="KW-0472">Membrane</keyword>
<evidence type="ECO:0000256" key="8">
    <source>
        <dbReference type="ARBA" id="ARBA00064368"/>
    </source>
</evidence>
<comment type="similarity">
    <text evidence="6">Belongs to the peptidase S26 family. IMP1 subfamily.</text>
</comment>
<dbReference type="GO" id="GO:0006465">
    <property type="term" value="P:signal peptide processing"/>
    <property type="evidence" value="ECO:0007669"/>
    <property type="project" value="InterPro"/>
</dbReference>
<evidence type="ECO:0000256" key="9">
    <source>
        <dbReference type="PIRSR" id="PIRSR600223-1"/>
    </source>
</evidence>
<dbReference type="InterPro" id="IPR036286">
    <property type="entry name" value="LexA/Signal_pep-like_sf"/>
</dbReference>
<organism evidence="11 12">
    <name type="scientific">Kalanchoe fedtschenkoi</name>
    <name type="common">Lavender scallops</name>
    <name type="synonym">South American air plant</name>
    <dbReference type="NCBI Taxonomy" id="63787"/>
    <lineage>
        <taxon>Eukaryota</taxon>
        <taxon>Viridiplantae</taxon>
        <taxon>Streptophyta</taxon>
        <taxon>Embryophyta</taxon>
        <taxon>Tracheophyta</taxon>
        <taxon>Spermatophyta</taxon>
        <taxon>Magnoliopsida</taxon>
        <taxon>eudicotyledons</taxon>
        <taxon>Gunneridae</taxon>
        <taxon>Pentapetalae</taxon>
        <taxon>Saxifragales</taxon>
        <taxon>Crassulaceae</taxon>
        <taxon>Kalanchoe</taxon>
    </lineage>
</organism>
<dbReference type="EnsemblPlants" id="Kaladp0038s0092.2.v1.1">
    <property type="protein sequence ID" value="Kaladp0038s0092.2.v1.1"/>
    <property type="gene ID" value="Kaladp0038s0092.v1.1"/>
</dbReference>
<keyword evidence="4" id="KW-0496">Mitochondrion</keyword>
<evidence type="ECO:0000256" key="6">
    <source>
        <dbReference type="ARBA" id="ARBA00038445"/>
    </source>
</evidence>
<feature type="domain" description="Peptidase S26" evidence="10">
    <location>
        <begin position="111"/>
        <end position="152"/>
    </location>
</feature>
<feature type="domain" description="Peptidase S26" evidence="10">
    <location>
        <begin position="17"/>
        <end position="99"/>
    </location>
</feature>
<dbReference type="GO" id="GO:0042720">
    <property type="term" value="C:mitochondrial inner membrane peptidase complex"/>
    <property type="evidence" value="ECO:0007669"/>
    <property type="project" value="TreeGrafter"/>
</dbReference>
<dbReference type="Gramene" id="Kaladp0038s0092.2.v1.1">
    <property type="protein sequence ID" value="Kaladp0038s0092.2.v1.1"/>
    <property type="gene ID" value="Kaladp0038s0092.v1.1"/>
</dbReference>
<evidence type="ECO:0000313" key="11">
    <source>
        <dbReference type="EnsemblPlants" id="Kaladp0038s0092.1.v1.1"/>
    </source>
</evidence>
<reference evidence="11" key="1">
    <citation type="submission" date="2021-01" db="UniProtKB">
        <authorList>
            <consortium name="EnsemblPlants"/>
        </authorList>
    </citation>
    <scope>IDENTIFICATION</scope>
</reference>
<protein>
    <recommendedName>
        <fullName evidence="10">Peptidase S26 domain-containing protein</fullName>
    </recommendedName>
</protein>
<evidence type="ECO:0000256" key="3">
    <source>
        <dbReference type="ARBA" id="ARBA00022801"/>
    </source>
</evidence>
<dbReference type="EnsemblPlants" id="Kaladp0038s0092.1.v1.1">
    <property type="protein sequence ID" value="Kaladp0038s0092.1.v1.1"/>
    <property type="gene ID" value="Kaladp0038s0092.v1.1"/>
</dbReference>
<dbReference type="AlphaFoldDB" id="A0A7N0TJ68"/>
<dbReference type="CDD" id="cd06530">
    <property type="entry name" value="S26_SPase_I"/>
    <property type="match status" value="1"/>
</dbReference>
<dbReference type="Gene3D" id="2.10.109.10">
    <property type="entry name" value="Umud Fragment, subunit A"/>
    <property type="match status" value="1"/>
</dbReference>
<evidence type="ECO:0000256" key="5">
    <source>
        <dbReference type="ARBA" id="ARBA00023136"/>
    </source>
</evidence>
<comment type="function">
    <text evidence="7">Catalyzes the removal of transit peptides required for the targeting of proteins from the mitochondrial matrix, across the inner membrane, into the inter-membrane space.</text>
</comment>
<dbReference type="Gramene" id="Kaladp0038s0092.1.v1.1">
    <property type="protein sequence ID" value="Kaladp0038s0092.1.v1.1"/>
    <property type="gene ID" value="Kaladp0038s0092.v1.1"/>
</dbReference>
<evidence type="ECO:0000313" key="12">
    <source>
        <dbReference type="Proteomes" id="UP000594263"/>
    </source>
</evidence>
<dbReference type="PANTHER" id="PTHR12383:SF16">
    <property type="entry name" value="MITOCHONDRIAL INNER MEMBRANE PROTEASE SUBUNIT 1"/>
    <property type="match status" value="1"/>
</dbReference>
<comment type="subunit">
    <text evidence="8">Heterodimer of 2 subunits, IMP1A/B and IMP12.</text>
</comment>
<feature type="active site" evidence="9">
    <location>
        <position position="87"/>
    </location>
</feature>